<dbReference type="Pfam" id="PF03466">
    <property type="entry name" value="LysR_substrate"/>
    <property type="match status" value="1"/>
</dbReference>
<dbReference type="InterPro" id="IPR036388">
    <property type="entry name" value="WH-like_DNA-bd_sf"/>
</dbReference>
<dbReference type="InterPro" id="IPR005119">
    <property type="entry name" value="LysR_subst-bd"/>
</dbReference>
<dbReference type="Gene3D" id="3.40.190.10">
    <property type="entry name" value="Periplasmic binding protein-like II"/>
    <property type="match status" value="2"/>
</dbReference>
<dbReference type="PANTHER" id="PTHR30126">
    <property type="entry name" value="HTH-TYPE TRANSCRIPTIONAL REGULATOR"/>
    <property type="match status" value="1"/>
</dbReference>
<dbReference type="Proteomes" id="UP001057134">
    <property type="component" value="Chromosome"/>
</dbReference>
<protein>
    <submittedName>
        <fullName evidence="6">HTH-type transcriptional regulator CysL</fullName>
    </submittedName>
</protein>
<evidence type="ECO:0000259" key="5">
    <source>
        <dbReference type="PROSITE" id="PS50931"/>
    </source>
</evidence>
<feature type="domain" description="HTH lysR-type" evidence="5">
    <location>
        <begin position="1"/>
        <end position="59"/>
    </location>
</feature>
<dbReference type="PROSITE" id="PS50931">
    <property type="entry name" value="HTH_LYSR"/>
    <property type="match status" value="1"/>
</dbReference>
<reference evidence="6" key="2">
    <citation type="journal article" date="2021" name="J Anim Sci Technol">
        <title>Complete genome sequence of Paenibacillus konkukensis sp. nov. SK3146 as a potential probiotic strain.</title>
        <authorList>
            <person name="Jung H.I."/>
            <person name="Park S."/>
            <person name="Niu K.M."/>
            <person name="Lee S.W."/>
            <person name="Kothari D."/>
            <person name="Yi K.J."/>
            <person name="Kim S.K."/>
        </authorList>
    </citation>
    <scope>NUCLEOTIDE SEQUENCE</scope>
    <source>
        <strain evidence="6">SK3146</strain>
    </source>
</reference>
<name>A0ABY4RQK9_9BACL</name>
<sequence length="305" mass="35229">MKTFERLETFLTLAECGSFTETAKRLYCSQPTISGHIQQLEELLDAKLLVRSGRTVKLTPQGEIFYDYARRITQMFKEAADKIAQSQQTEPVLSIYASNYIGVYVLPDLLGQFRHSNPKQRFELHTYGYDDLHRMLAQHQIHLAFMPLYDDDSYIQSELDHYVLFEDQFLLVFPPDHPWSERKTLYARDLEHTTLLLPQSRLLQSSILAPLEKLRIRLSTVPMSSFEVIKESVKNGLGIAFLPVYAVRDQLDKGALLTKPVCGLRIERKNGLVYRRDIQLTDAEQAFYDCVKNVYTEEKLPASLS</sequence>
<dbReference type="PANTHER" id="PTHR30126:SF40">
    <property type="entry name" value="HTH-TYPE TRANSCRIPTIONAL REGULATOR GLTR"/>
    <property type="match status" value="1"/>
</dbReference>
<dbReference type="InterPro" id="IPR000847">
    <property type="entry name" value="LysR_HTH_N"/>
</dbReference>
<evidence type="ECO:0000256" key="3">
    <source>
        <dbReference type="ARBA" id="ARBA00023125"/>
    </source>
</evidence>
<comment type="similarity">
    <text evidence="1">Belongs to the LysR transcriptional regulatory family.</text>
</comment>
<dbReference type="SUPFAM" id="SSF46785">
    <property type="entry name" value="Winged helix' DNA-binding domain"/>
    <property type="match status" value="1"/>
</dbReference>
<proteinExistence type="inferred from homology"/>
<evidence type="ECO:0000313" key="6">
    <source>
        <dbReference type="EMBL" id="UQZ84275.1"/>
    </source>
</evidence>
<accession>A0ABY4RQK9</accession>
<dbReference type="Pfam" id="PF00126">
    <property type="entry name" value="HTH_1"/>
    <property type="match status" value="1"/>
</dbReference>
<dbReference type="EMBL" id="CP027059">
    <property type="protein sequence ID" value="UQZ84275.1"/>
    <property type="molecule type" value="Genomic_DNA"/>
</dbReference>
<evidence type="ECO:0000256" key="2">
    <source>
        <dbReference type="ARBA" id="ARBA00023015"/>
    </source>
</evidence>
<organism evidence="6 7">
    <name type="scientific">Paenibacillus konkukensis</name>
    <dbReference type="NCBI Taxonomy" id="2020716"/>
    <lineage>
        <taxon>Bacteria</taxon>
        <taxon>Bacillati</taxon>
        <taxon>Bacillota</taxon>
        <taxon>Bacilli</taxon>
        <taxon>Bacillales</taxon>
        <taxon>Paenibacillaceae</taxon>
        <taxon>Paenibacillus</taxon>
    </lineage>
</organism>
<keyword evidence="7" id="KW-1185">Reference proteome</keyword>
<evidence type="ECO:0000313" key="7">
    <source>
        <dbReference type="Proteomes" id="UP001057134"/>
    </source>
</evidence>
<evidence type="ECO:0000256" key="4">
    <source>
        <dbReference type="ARBA" id="ARBA00023163"/>
    </source>
</evidence>
<dbReference type="InterPro" id="IPR036390">
    <property type="entry name" value="WH_DNA-bd_sf"/>
</dbReference>
<dbReference type="SUPFAM" id="SSF53850">
    <property type="entry name" value="Periplasmic binding protein-like II"/>
    <property type="match status" value="1"/>
</dbReference>
<gene>
    <name evidence="6" type="primary">cysL_1</name>
    <name evidence="6" type="ORF">SK3146_03509</name>
</gene>
<dbReference type="PRINTS" id="PR00039">
    <property type="entry name" value="HTHLYSR"/>
</dbReference>
<keyword evidence="3" id="KW-0238">DNA-binding</keyword>
<dbReference type="Gene3D" id="1.10.10.10">
    <property type="entry name" value="Winged helix-like DNA-binding domain superfamily/Winged helix DNA-binding domain"/>
    <property type="match status" value="1"/>
</dbReference>
<keyword evidence="4" id="KW-0804">Transcription</keyword>
<dbReference type="RefSeq" id="WP_249860056.1">
    <property type="nucleotide sequence ID" value="NZ_CP027059.1"/>
</dbReference>
<keyword evidence="2" id="KW-0805">Transcription regulation</keyword>
<evidence type="ECO:0000256" key="1">
    <source>
        <dbReference type="ARBA" id="ARBA00009437"/>
    </source>
</evidence>
<reference evidence="6" key="1">
    <citation type="submission" date="2018-02" db="EMBL/GenBank/DDBJ databases">
        <authorList>
            <person name="Kim S.-K."/>
            <person name="Jung H.-I."/>
            <person name="Lee S.-W."/>
        </authorList>
    </citation>
    <scope>NUCLEOTIDE SEQUENCE</scope>
    <source>
        <strain evidence="6">SK3146</strain>
    </source>
</reference>